<keyword evidence="3" id="KW-0963">Cytoplasm</keyword>
<comment type="catalytic activity">
    <reaction evidence="15">
        <text>phosphoenolpyruvate + UDP-N-acetyl-alpha-D-glucosamine = UDP-N-acetyl-3-O-(1-carboxyvinyl)-alpha-D-glucosamine + phosphate</text>
        <dbReference type="Rhea" id="RHEA:18681"/>
        <dbReference type="ChEBI" id="CHEBI:43474"/>
        <dbReference type="ChEBI" id="CHEBI:57705"/>
        <dbReference type="ChEBI" id="CHEBI:58702"/>
        <dbReference type="ChEBI" id="CHEBI:68483"/>
        <dbReference type="EC" id="2.5.1.7"/>
    </reaction>
</comment>
<dbReference type="EMBL" id="MNZM01000006">
    <property type="protein sequence ID" value="OIP86634.1"/>
    <property type="molecule type" value="Genomic_DNA"/>
</dbReference>
<dbReference type="InterPro" id="IPR001986">
    <property type="entry name" value="Enolpyruvate_Tfrase_dom"/>
</dbReference>
<evidence type="ECO:0000256" key="12">
    <source>
        <dbReference type="ARBA" id="ARBA00039754"/>
    </source>
</evidence>
<dbReference type="GO" id="GO:0008760">
    <property type="term" value="F:UDP-N-acetylglucosamine 1-carboxyvinyltransferase activity"/>
    <property type="evidence" value="ECO:0007669"/>
    <property type="project" value="UniProtKB-EC"/>
</dbReference>
<dbReference type="PANTHER" id="PTHR43783">
    <property type="entry name" value="UDP-N-ACETYLGLUCOSAMINE 1-CARBOXYVINYLTRANSFERASE"/>
    <property type="match status" value="1"/>
</dbReference>
<keyword evidence="8" id="KW-0131">Cell cycle</keyword>
<dbReference type="InterPro" id="IPR036968">
    <property type="entry name" value="Enolpyruvate_Tfrase_sf"/>
</dbReference>
<dbReference type="Gene3D" id="3.65.10.10">
    <property type="entry name" value="Enolpyruvate transferase domain"/>
    <property type="match status" value="2"/>
</dbReference>
<accession>A0A1J5HXV9</accession>
<evidence type="ECO:0000256" key="6">
    <source>
        <dbReference type="ARBA" id="ARBA00022960"/>
    </source>
</evidence>
<comment type="pathway">
    <text evidence="2">Cell wall biogenesis; peptidoglycan biosynthesis.</text>
</comment>
<dbReference type="NCBIfam" id="NF006873">
    <property type="entry name" value="PRK09369.1"/>
    <property type="match status" value="1"/>
</dbReference>
<keyword evidence="6" id="KW-0133">Cell shape</keyword>
<dbReference type="GO" id="GO:0051301">
    <property type="term" value="P:cell division"/>
    <property type="evidence" value="ECO:0007669"/>
    <property type="project" value="UniProtKB-KW"/>
</dbReference>
<evidence type="ECO:0000256" key="13">
    <source>
        <dbReference type="ARBA" id="ARBA00042443"/>
    </source>
</evidence>
<name>A0A1J5HXV9_9BACT</name>
<comment type="subcellular location">
    <subcellularLocation>
        <location evidence="1">Cytoplasm</location>
    </subcellularLocation>
</comment>
<evidence type="ECO:0000256" key="8">
    <source>
        <dbReference type="ARBA" id="ARBA00023306"/>
    </source>
</evidence>
<evidence type="ECO:0000256" key="10">
    <source>
        <dbReference type="ARBA" id="ARBA00038367"/>
    </source>
</evidence>
<evidence type="ECO:0000256" key="15">
    <source>
        <dbReference type="ARBA" id="ARBA00047527"/>
    </source>
</evidence>
<dbReference type="GO" id="GO:0005737">
    <property type="term" value="C:cytoplasm"/>
    <property type="evidence" value="ECO:0007669"/>
    <property type="project" value="UniProtKB-SubCell"/>
</dbReference>
<keyword evidence="5" id="KW-0808">Transferase</keyword>
<dbReference type="Proteomes" id="UP000183758">
    <property type="component" value="Unassembled WGS sequence"/>
</dbReference>
<sequence length="443" mass="49208">MEDAYVINGGKKLCGEVKLSGAKNIALKTIIAALLFDGKVILDNIPRIRDVEELLNLIKSIGGKEQFIDKNRLEIKGGCFDKNRLDFIFASKVRVSFLFFAPFLLKFNSAEIPNPGGCRLGARSIDRIVNAMKDLLIQVDYDSTTGYYLAKKANKINGLIKFNKPTHTGTELIILLAVVGNGQVTIENAATEPEVDNLIDFLNSAGARIKRKGNLIQIYGVKSLKQKTPFKIASDRNEAATYVSLALATKGSVTISLIEKNYISSLIDSVITIGSLVKKINRNSWKFSYPLTGGLRAMDIETAPYPGFMTDWQPPWAVLLTQVKGESIIHERLFENRFSYVEELKKLGAQIEFIEIKVNNPKNYYHFNFEECKKYQQAIKITGPQELHGGVLNIADLRAGATLAIAALVAKDESVVNNVSILERGYENFVEKIQKLGGNIKKI</sequence>
<evidence type="ECO:0000313" key="17">
    <source>
        <dbReference type="EMBL" id="OIP86634.1"/>
    </source>
</evidence>
<dbReference type="GO" id="GO:0071555">
    <property type="term" value="P:cell wall organization"/>
    <property type="evidence" value="ECO:0007669"/>
    <property type="project" value="UniProtKB-KW"/>
</dbReference>
<evidence type="ECO:0000256" key="5">
    <source>
        <dbReference type="ARBA" id="ARBA00022679"/>
    </source>
</evidence>
<evidence type="ECO:0000256" key="11">
    <source>
        <dbReference type="ARBA" id="ARBA00039108"/>
    </source>
</evidence>
<dbReference type="Pfam" id="PF00275">
    <property type="entry name" value="EPSP_synthase"/>
    <property type="match status" value="1"/>
</dbReference>
<evidence type="ECO:0000259" key="16">
    <source>
        <dbReference type="Pfam" id="PF00275"/>
    </source>
</evidence>
<evidence type="ECO:0000256" key="4">
    <source>
        <dbReference type="ARBA" id="ARBA00022618"/>
    </source>
</evidence>
<dbReference type="PANTHER" id="PTHR43783:SF1">
    <property type="entry name" value="UDP-N-ACETYLGLUCOSAMINE 1-CARBOXYVINYLTRANSFERASE"/>
    <property type="match status" value="1"/>
</dbReference>
<feature type="domain" description="Enolpyruvate transferase" evidence="16">
    <location>
        <begin position="8"/>
        <end position="433"/>
    </location>
</feature>
<keyword evidence="9" id="KW-0961">Cell wall biogenesis/degradation</keyword>
<dbReference type="AlphaFoldDB" id="A0A1J5HXV9"/>
<keyword evidence="7" id="KW-0573">Peptidoglycan synthesis</keyword>
<gene>
    <name evidence="17" type="ORF">AUK04_00295</name>
</gene>
<evidence type="ECO:0000256" key="7">
    <source>
        <dbReference type="ARBA" id="ARBA00022984"/>
    </source>
</evidence>
<dbReference type="InterPro" id="IPR050068">
    <property type="entry name" value="MurA_subfamily"/>
</dbReference>
<evidence type="ECO:0000313" key="18">
    <source>
        <dbReference type="Proteomes" id="UP000183758"/>
    </source>
</evidence>
<comment type="caution">
    <text evidence="17">The sequence shown here is derived from an EMBL/GenBank/DDBJ whole genome shotgun (WGS) entry which is preliminary data.</text>
</comment>
<proteinExistence type="inferred from homology"/>
<keyword evidence="4" id="KW-0132">Cell division</keyword>
<dbReference type="GO" id="GO:0008360">
    <property type="term" value="P:regulation of cell shape"/>
    <property type="evidence" value="ECO:0007669"/>
    <property type="project" value="UniProtKB-KW"/>
</dbReference>
<dbReference type="EC" id="2.5.1.7" evidence="11"/>
<evidence type="ECO:0000256" key="14">
    <source>
        <dbReference type="ARBA" id="ARBA00042842"/>
    </source>
</evidence>
<evidence type="ECO:0000256" key="1">
    <source>
        <dbReference type="ARBA" id="ARBA00004496"/>
    </source>
</evidence>
<dbReference type="InterPro" id="IPR013792">
    <property type="entry name" value="RNA3'P_cycl/enolpyr_Trfase_a/b"/>
</dbReference>
<organism evidence="17 18">
    <name type="scientific">Candidatus Roizmanbacteria bacterium CG2_30_33_16</name>
    <dbReference type="NCBI Taxonomy" id="1805340"/>
    <lineage>
        <taxon>Bacteria</taxon>
        <taxon>Candidatus Roizmaniibacteriota</taxon>
    </lineage>
</organism>
<protein>
    <recommendedName>
        <fullName evidence="12">UDP-N-acetylglucosamine 1-carboxyvinyltransferase</fullName>
        <ecNumber evidence="11">2.5.1.7</ecNumber>
    </recommendedName>
    <alternativeName>
        <fullName evidence="13">Enoylpyruvate transferase</fullName>
    </alternativeName>
    <alternativeName>
        <fullName evidence="14">UDP-N-acetylglucosamine enolpyruvyl transferase</fullName>
    </alternativeName>
</protein>
<evidence type="ECO:0000256" key="2">
    <source>
        <dbReference type="ARBA" id="ARBA00004752"/>
    </source>
</evidence>
<dbReference type="SUPFAM" id="SSF55205">
    <property type="entry name" value="EPT/RTPC-like"/>
    <property type="match status" value="1"/>
</dbReference>
<evidence type="ECO:0000256" key="9">
    <source>
        <dbReference type="ARBA" id="ARBA00023316"/>
    </source>
</evidence>
<dbReference type="GO" id="GO:0009252">
    <property type="term" value="P:peptidoglycan biosynthetic process"/>
    <property type="evidence" value="ECO:0007669"/>
    <property type="project" value="UniProtKB-KW"/>
</dbReference>
<reference evidence="17 18" key="1">
    <citation type="journal article" date="2016" name="Environ. Microbiol.">
        <title>Genomic resolution of a cold subsurface aquifer community provides metabolic insights for novel microbes adapted to high CO concentrations.</title>
        <authorList>
            <person name="Probst A.J."/>
            <person name="Castelle C.J."/>
            <person name="Singh A."/>
            <person name="Brown C.T."/>
            <person name="Anantharaman K."/>
            <person name="Sharon I."/>
            <person name="Hug L.A."/>
            <person name="Burstein D."/>
            <person name="Emerson J.B."/>
            <person name="Thomas B.C."/>
            <person name="Banfield J.F."/>
        </authorList>
    </citation>
    <scope>NUCLEOTIDE SEQUENCE [LARGE SCALE GENOMIC DNA]</scope>
    <source>
        <strain evidence="17">CG2_30_33_16</strain>
    </source>
</reference>
<comment type="similarity">
    <text evidence="10">Belongs to the EPSP synthase family. MurA subfamily.</text>
</comment>
<evidence type="ECO:0000256" key="3">
    <source>
        <dbReference type="ARBA" id="ARBA00022490"/>
    </source>
</evidence>